<evidence type="ECO:0000313" key="2">
    <source>
        <dbReference type="Proteomes" id="UP000557566"/>
    </source>
</evidence>
<organism evidence="1 2">
    <name type="scientific">Ophiocordyceps sinensis</name>
    <dbReference type="NCBI Taxonomy" id="72228"/>
    <lineage>
        <taxon>Eukaryota</taxon>
        <taxon>Fungi</taxon>
        <taxon>Dikarya</taxon>
        <taxon>Ascomycota</taxon>
        <taxon>Pezizomycotina</taxon>
        <taxon>Sordariomycetes</taxon>
        <taxon>Hypocreomycetidae</taxon>
        <taxon>Hypocreales</taxon>
        <taxon>Ophiocordycipitaceae</taxon>
        <taxon>Ophiocordyceps</taxon>
    </lineage>
</organism>
<name>A0A8H4PYM4_9HYPO</name>
<accession>A0A8H4PYM4</accession>
<protein>
    <submittedName>
        <fullName evidence="1">Uncharacterized protein</fullName>
    </submittedName>
</protein>
<reference evidence="1 2" key="1">
    <citation type="journal article" date="2020" name="Genome Biol. Evol.">
        <title>A new high-quality draft genome assembly of the Chinese cordyceps Ophiocordyceps sinensis.</title>
        <authorList>
            <person name="Shu R."/>
            <person name="Zhang J."/>
            <person name="Meng Q."/>
            <person name="Zhang H."/>
            <person name="Zhou G."/>
            <person name="Li M."/>
            <person name="Wu P."/>
            <person name="Zhao Y."/>
            <person name="Chen C."/>
            <person name="Qin Q."/>
        </authorList>
    </citation>
    <scope>NUCLEOTIDE SEQUENCE [LARGE SCALE GENOMIC DNA]</scope>
    <source>
        <strain evidence="1 2">IOZ07</strain>
    </source>
</reference>
<keyword evidence="2" id="KW-1185">Reference proteome</keyword>
<comment type="caution">
    <text evidence="1">The sequence shown here is derived from an EMBL/GenBank/DDBJ whole genome shotgun (WGS) entry which is preliminary data.</text>
</comment>
<evidence type="ECO:0000313" key="1">
    <source>
        <dbReference type="EMBL" id="KAF4512797.1"/>
    </source>
</evidence>
<sequence length="328" mass="35585">MLLFGRATSTTVQGSGFESSQVQLNIVTGIYGSGDAMPQILVHDRHGNISWSWNATMGMALVPPKLRECIQDGPNATEAKFVGTRDGTGDENAIVAIIGRAAIVVGYHGEFDRRVLFAVCLSGLLANAHTVEMLPDELMAVATSGQTSNDGIYIYVWGDGVASDPRLIQTLPGVRAIHGMVWDRESQKLWAAGTTDAADGSGGIAYSVVQGYAYNYESRPASFSVSDTFKVAESRQLNEEWEGPASKWWDGAHDLVPVPNERVLLMPTDVDIYALHLDSGSFTHGEQVVRQYLQGFRPLGERTGYDGQDLPRSDIKSTREGLGTFGRI</sequence>
<dbReference type="AlphaFoldDB" id="A0A8H4PYM4"/>
<dbReference type="OrthoDB" id="4449395at2759"/>
<dbReference type="Proteomes" id="UP000557566">
    <property type="component" value="Unassembled WGS sequence"/>
</dbReference>
<dbReference type="SUPFAM" id="SSF63829">
    <property type="entry name" value="Calcium-dependent phosphotriesterase"/>
    <property type="match status" value="1"/>
</dbReference>
<gene>
    <name evidence="1" type="ORF">G6O67_000135</name>
</gene>
<proteinExistence type="predicted"/>
<dbReference type="EMBL" id="JAAVMX010000001">
    <property type="protein sequence ID" value="KAF4512797.1"/>
    <property type="molecule type" value="Genomic_DNA"/>
</dbReference>